<feature type="region of interest" description="Disordered" evidence="1">
    <location>
        <begin position="148"/>
        <end position="170"/>
    </location>
</feature>
<dbReference type="Proteomes" id="UP000053831">
    <property type="component" value="Unassembled WGS sequence"/>
</dbReference>
<evidence type="ECO:0000256" key="2">
    <source>
        <dbReference type="SAM" id="Phobius"/>
    </source>
</evidence>
<dbReference type="STRING" id="150374.A0A0M9VTB3"/>
<sequence>MSTAQQQQSDPVGPGDILTIITSKLGEYGSNARNNIADGVNNMTARSWIRLVIIVGGYMLLRQYVIKHSTKVAVRKLEQQEAEEKARAQGEAAKISPNDMRGLGASASAAPDQLDDIDADEHAEGTGVDWGSRARVKQRKFLREMLEREEQRRMEEQDDDDADIKEFLVD</sequence>
<evidence type="ECO:0000313" key="4">
    <source>
        <dbReference type="Proteomes" id="UP000053831"/>
    </source>
</evidence>
<dbReference type="PANTHER" id="PTHR28199:SF1">
    <property type="entry name" value="PROCESSING OF GAS1 AND ALP PROTEIN 2"/>
    <property type="match status" value="1"/>
</dbReference>
<feature type="transmembrane region" description="Helical" evidence="2">
    <location>
        <begin position="48"/>
        <end position="66"/>
    </location>
</feature>
<keyword evidence="2" id="KW-0472">Membrane</keyword>
<dbReference type="PANTHER" id="PTHR28199">
    <property type="entry name" value="PROCESSING OF GAS1 AND ALP PROTEIN 2"/>
    <property type="match status" value="1"/>
</dbReference>
<proteinExistence type="predicted"/>
<evidence type="ECO:0000313" key="3">
    <source>
        <dbReference type="EMBL" id="KOS18619.1"/>
    </source>
</evidence>
<name>A0A0M9VTB3_ESCWE</name>
<dbReference type="Pfam" id="PF07543">
    <property type="entry name" value="PGA2"/>
    <property type="match status" value="1"/>
</dbReference>
<gene>
    <name evidence="3" type="ORF">ESCO_000434</name>
</gene>
<dbReference type="EMBL" id="LGSR01000020">
    <property type="protein sequence ID" value="KOS18619.1"/>
    <property type="molecule type" value="Genomic_DNA"/>
</dbReference>
<reference evidence="3 4" key="1">
    <citation type="submission" date="2015-07" db="EMBL/GenBank/DDBJ databases">
        <title>The genome of the fungus Escovopsis weberi, a specialized disease agent of ant agriculture.</title>
        <authorList>
            <person name="de Man T.J."/>
            <person name="Stajich J.E."/>
            <person name="Kubicek C.P."/>
            <person name="Chenthamara K."/>
            <person name="Atanasova L."/>
            <person name="Druzhinina I.S."/>
            <person name="Birnbaum S."/>
            <person name="Barribeau S.M."/>
            <person name="Teiling C."/>
            <person name="Suen G."/>
            <person name="Currie C."/>
            <person name="Gerardo N.M."/>
        </authorList>
    </citation>
    <scope>NUCLEOTIDE SEQUENCE [LARGE SCALE GENOMIC DNA]</scope>
</reference>
<dbReference type="InterPro" id="IPR011431">
    <property type="entry name" value="Trafficking_Pga2"/>
</dbReference>
<keyword evidence="4" id="KW-1185">Reference proteome</keyword>
<keyword evidence="2" id="KW-1133">Transmembrane helix</keyword>
<protein>
    <submittedName>
        <fullName evidence="3">PGA2--like protein</fullName>
    </submittedName>
</protein>
<evidence type="ECO:0000256" key="1">
    <source>
        <dbReference type="SAM" id="MobiDB-lite"/>
    </source>
</evidence>
<dbReference type="OrthoDB" id="4227028at2759"/>
<comment type="caution">
    <text evidence="3">The sequence shown here is derived from an EMBL/GenBank/DDBJ whole genome shotgun (WGS) entry which is preliminary data.</text>
</comment>
<dbReference type="GO" id="GO:0015031">
    <property type="term" value="P:protein transport"/>
    <property type="evidence" value="ECO:0007669"/>
    <property type="project" value="TreeGrafter"/>
</dbReference>
<dbReference type="AlphaFoldDB" id="A0A0M9VTB3"/>
<organism evidence="3 4">
    <name type="scientific">Escovopsis weberi</name>
    <dbReference type="NCBI Taxonomy" id="150374"/>
    <lineage>
        <taxon>Eukaryota</taxon>
        <taxon>Fungi</taxon>
        <taxon>Dikarya</taxon>
        <taxon>Ascomycota</taxon>
        <taxon>Pezizomycotina</taxon>
        <taxon>Sordariomycetes</taxon>
        <taxon>Hypocreomycetidae</taxon>
        <taxon>Hypocreales</taxon>
        <taxon>Hypocreaceae</taxon>
        <taxon>Escovopsis</taxon>
    </lineage>
</organism>
<keyword evidence="2" id="KW-0812">Transmembrane</keyword>
<accession>A0A0M9VTB3</accession>
<feature type="compositionally biased region" description="Basic and acidic residues" evidence="1">
    <location>
        <begin position="79"/>
        <end position="88"/>
    </location>
</feature>
<feature type="region of interest" description="Disordered" evidence="1">
    <location>
        <begin position="79"/>
        <end position="130"/>
    </location>
</feature>